<dbReference type="EMBL" id="CP092488">
    <property type="protein sequence ID" value="UMB68168.1"/>
    <property type="molecule type" value="Genomic_DNA"/>
</dbReference>
<protein>
    <submittedName>
        <fullName evidence="9">MFS transporter</fullName>
    </submittedName>
</protein>
<dbReference type="Gene3D" id="1.20.1250.20">
    <property type="entry name" value="MFS general substrate transporter like domains"/>
    <property type="match status" value="1"/>
</dbReference>
<evidence type="ECO:0000256" key="7">
    <source>
        <dbReference type="SAM" id="Phobius"/>
    </source>
</evidence>
<name>A0ABY3VL50_9MYCO</name>
<comment type="subcellular location">
    <subcellularLocation>
        <location evidence="1">Cell membrane</location>
        <topology evidence="1">Multi-pass membrane protein</topology>
    </subcellularLocation>
</comment>
<reference evidence="9" key="1">
    <citation type="submission" date="2022-08" db="EMBL/GenBank/DDBJ databases">
        <title>Whole genome sequencing of non-tuberculosis mycobacteria type-strains.</title>
        <authorList>
            <person name="Igarashi Y."/>
            <person name="Osugi A."/>
            <person name="Mitarai S."/>
        </authorList>
    </citation>
    <scope>NUCLEOTIDE SEQUENCE</scope>
    <source>
        <strain evidence="9">DSM 45127</strain>
    </source>
</reference>
<comment type="similarity">
    <text evidence="2">Belongs to the major facilitator superfamily. TCR/Tet family.</text>
</comment>
<proteinExistence type="inferred from homology"/>
<dbReference type="InterPro" id="IPR005828">
    <property type="entry name" value="MFS_sugar_transport-like"/>
</dbReference>
<evidence type="ECO:0000256" key="3">
    <source>
        <dbReference type="ARBA" id="ARBA00022475"/>
    </source>
</evidence>
<dbReference type="Pfam" id="PF00083">
    <property type="entry name" value="Sugar_tr"/>
    <property type="match status" value="1"/>
</dbReference>
<sequence>MISVAPRARLTAWRREKTRLPREAWVLIGANVIAALGYGVLSPVLPTFARTFGVSIEAVTFAITIFSVMRLCFAPPSGMLVQRVGERPVYVAGLLIVSVSTGACAFVHNYQELLVLRAVGGIGSTMFFISALGLMIRISPPDARGRVAGLFASSFLVGLVAGPLMGSLTAGFGIRAPFFIYGVVMMLTALTVSLSLRGSELGAPAEHIDPPVTLRTALRHRAYRSALLSNFATGWAVFGVRMAVVPLFISDVLHRGPQMTGVALAVFAIGNVIVVMPSGYLSDRMGRRGLLIGGLLACSVATVGLGISSSLTVFLVAACVAGAASGVFASPQQAAIADILGNAARAGTAVATFQMMADLGAIAGAMGVAKIAEHYGFEWGFVVSAFVMLCSAVVWMFSPETQHLDPLTQNDWDSESAEQRA</sequence>
<evidence type="ECO:0000313" key="10">
    <source>
        <dbReference type="Proteomes" id="UP001055336"/>
    </source>
</evidence>
<dbReference type="Proteomes" id="UP001055336">
    <property type="component" value="Chromosome"/>
</dbReference>
<dbReference type="InterPro" id="IPR001958">
    <property type="entry name" value="Tet-R_TetA/multi-R_MdtG-like"/>
</dbReference>
<feature type="transmembrane region" description="Helical" evidence="7">
    <location>
        <begin position="289"/>
        <end position="307"/>
    </location>
</feature>
<dbReference type="PROSITE" id="PS00216">
    <property type="entry name" value="SUGAR_TRANSPORT_1"/>
    <property type="match status" value="1"/>
</dbReference>
<keyword evidence="3" id="KW-1003">Cell membrane</keyword>
<gene>
    <name evidence="9" type="ORF">MKK62_17165</name>
</gene>
<evidence type="ECO:0000256" key="1">
    <source>
        <dbReference type="ARBA" id="ARBA00004651"/>
    </source>
</evidence>
<evidence type="ECO:0000259" key="8">
    <source>
        <dbReference type="PROSITE" id="PS50850"/>
    </source>
</evidence>
<feature type="transmembrane region" description="Helical" evidence="7">
    <location>
        <begin position="313"/>
        <end position="331"/>
    </location>
</feature>
<keyword evidence="10" id="KW-1185">Reference proteome</keyword>
<dbReference type="InterPro" id="IPR036259">
    <property type="entry name" value="MFS_trans_sf"/>
</dbReference>
<keyword evidence="6 7" id="KW-0472">Membrane</keyword>
<keyword evidence="5 7" id="KW-1133">Transmembrane helix</keyword>
<evidence type="ECO:0000256" key="5">
    <source>
        <dbReference type="ARBA" id="ARBA00022989"/>
    </source>
</evidence>
<feature type="transmembrane region" description="Helical" evidence="7">
    <location>
        <begin position="89"/>
        <end position="108"/>
    </location>
</feature>
<evidence type="ECO:0000313" key="9">
    <source>
        <dbReference type="EMBL" id="UMB68168.1"/>
    </source>
</evidence>
<evidence type="ECO:0000256" key="2">
    <source>
        <dbReference type="ARBA" id="ARBA00007520"/>
    </source>
</evidence>
<feature type="transmembrane region" description="Helical" evidence="7">
    <location>
        <begin position="261"/>
        <end position="282"/>
    </location>
</feature>
<dbReference type="InterPro" id="IPR050189">
    <property type="entry name" value="MFS_Efflux_Transporters"/>
</dbReference>
<dbReference type="InterPro" id="IPR005829">
    <property type="entry name" value="Sugar_transporter_CS"/>
</dbReference>
<feature type="transmembrane region" description="Helical" evidence="7">
    <location>
        <begin position="24"/>
        <end position="41"/>
    </location>
</feature>
<evidence type="ECO:0000256" key="4">
    <source>
        <dbReference type="ARBA" id="ARBA00022692"/>
    </source>
</evidence>
<dbReference type="Pfam" id="PF07690">
    <property type="entry name" value="MFS_1"/>
    <property type="match status" value="1"/>
</dbReference>
<dbReference type="PRINTS" id="PR01035">
    <property type="entry name" value="TCRTETA"/>
</dbReference>
<dbReference type="SUPFAM" id="SSF103473">
    <property type="entry name" value="MFS general substrate transporter"/>
    <property type="match status" value="1"/>
</dbReference>
<evidence type="ECO:0000256" key="6">
    <source>
        <dbReference type="ARBA" id="ARBA00023136"/>
    </source>
</evidence>
<accession>A0ABY3VL50</accession>
<dbReference type="PANTHER" id="PTHR43124">
    <property type="entry name" value="PURINE EFFLUX PUMP PBUE"/>
    <property type="match status" value="1"/>
</dbReference>
<organism evidence="9 10">
    <name type="scientific">Mycobacterium paraterrae</name>
    <dbReference type="NCBI Taxonomy" id="577492"/>
    <lineage>
        <taxon>Bacteria</taxon>
        <taxon>Bacillati</taxon>
        <taxon>Actinomycetota</taxon>
        <taxon>Actinomycetes</taxon>
        <taxon>Mycobacteriales</taxon>
        <taxon>Mycobacteriaceae</taxon>
        <taxon>Mycobacterium</taxon>
    </lineage>
</organism>
<keyword evidence="4 7" id="KW-0812">Transmembrane</keyword>
<dbReference type="Gene3D" id="1.20.1720.10">
    <property type="entry name" value="Multidrug resistance protein D"/>
    <property type="match status" value="1"/>
</dbReference>
<feature type="transmembrane region" description="Helical" evidence="7">
    <location>
        <begin position="147"/>
        <end position="166"/>
    </location>
</feature>
<feature type="domain" description="Major facilitator superfamily (MFS) profile" evidence="8">
    <location>
        <begin position="23"/>
        <end position="402"/>
    </location>
</feature>
<feature type="transmembrane region" description="Helical" evidence="7">
    <location>
        <begin position="227"/>
        <end position="249"/>
    </location>
</feature>
<feature type="transmembrane region" description="Helical" evidence="7">
    <location>
        <begin position="114"/>
        <end position="135"/>
    </location>
</feature>
<dbReference type="PROSITE" id="PS50850">
    <property type="entry name" value="MFS"/>
    <property type="match status" value="1"/>
</dbReference>
<dbReference type="PANTHER" id="PTHR43124:SF3">
    <property type="entry name" value="CHLORAMPHENICOL EFFLUX PUMP RV0191"/>
    <property type="match status" value="1"/>
</dbReference>
<dbReference type="RefSeq" id="WP_240258630.1">
    <property type="nucleotide sequence ID" value="NZ_CP092488.2"/>
</dbReference>
<dbReference type="InterPro" id="IPR011701">
    <property type="entry name" value="MFS"/>
</dbReference>
<dbReference type="CDD" id="cd17325">
    <property type="entry name" value="MFS_MdtG_SLC18_like"/>
    <property type="match status" value="1"/>
</dbReference>
<feature type="transmembrane region" description="Helical" evidence="7">
    <location>
        <begin position="379"/>
        <end position="397"/>
    </location>
</feature>
<dbReference type="InterPro" id="IPR020846">
    <property type="entry name" value="MFS_dom"/>
</dbReference>
<feature type="transmembrane region" description="Helical" evidence="7">
    <location>
        <begin position="178"/>
        <end position="196"/>
    </location>
</feature>